<dbReference type="InterPro" id="IPR013785">
    <property type="entry name" value="Aldolase_TIM"/>
</dbReference>
<dbReference type="NCBIfam" id="NF002674">
    <property type="entry name" value="PRK02399.1-2"/>
    <property type="match status" value="1"/>
</dbReference>
<keyword evidence="6" id="KW-1185">Reference proteome</keyword>
<name>A0ABD1Y2S7_9MARC</name>
<evidence type="ECO:0000313" key="6">
    <source>
        <dbReference type="Proteomes" id="UP001605036"/>
    </source>
</evidence>
<reference evidence="5 6" key="1">
    <citation type="submission" date="2024-09" db="EMBL/GenBank/DDBJ databases">
        <title>Chromosome-scale assembly of Riccia fluitans.</title>
        <authorList>
            <person name="Paukszto L."/>
            <person name="Sawicki J."/>
            <person name="Karawczyk K."/>
            <person name="Piernik-Szablinska J."/>
            <person name="Szczecinska M."/>
            <person name="Mazdziarz M."/>
        </authorList>
    </citation>
    <scope>NUCLEOTIDE SEQUENCE [LARGE SCALE GENOMIC DNA]</scope>
    <source>
        <strain evidence="5">Rf_01</strain>
        <tissue evidence="5">Aerial parts of the thallus</tissue>
    </source>
</reference>
<dbReference type="Proteomes" id="UP001605036">
    <property type="component" value="Unassembled WGS sequence"/>
</dbReference>
<feature type="domain" description="UPF0261" evidence="2">
    <location>
        <begin position="8"/>
        <end position="196"/>
    </location>
</feature>
<dbReference type="AlphaFoldDB" id="A0ABD1Y2S7"/>
<dbReference type="SUPFAM" id="SSF51621">
    <property type="entry name" value="Phosphoenolpyruvate/pyruvate domain"/>
    <property type="match status" value="1"/>
</dbReference>
<evidence type="ECO:0000256" key="1">
    <source>
        <dbReference type="SAM" id="MobiDB-lite"/>
    </source>
</evidence>
<feature type="domain" description="UPF0261" evidence="4">
    <location>
        <begin position="210"/>
        <end position="426"/>
    </location>
</feature>
<dbReference type="InterPro" id="IPR009215">
    <property type="entry name" value="TIM-br_IGPS-like"/>
</dbReference>
<dbReference type="Pfam" id="PF06792">
    <property type="entry name" value="UPF0261"/>
    <property type="match status" value="1"/>
</dbReference>
<protein>
    <recommendedName>
        <fullName evidence="7">Tm-1 protein</fullName>
    </recommendedName>
</protein>
<feature type="compositionally biased region" description="Polar residues" evidence="1">
    <location>
        <begin position="434"/>
        <end position="444"/>
    </location>
</feature>
<evidence type="ECO:0008006" key="7">
    <source>
        <dbReference type="Google" id="ProtNLM"/>
    </source>
</evidence>
<dbReference type="InterPro" id="IPR056778">
    <property type="entry name" value="UPF0261_C"/>
</dbReference>
<evidence type="ECO:0000259" key="3">
    <source>
        <dbReference type="Pfam" id="PF09370"/>
    </source>
</evidence>
<dbReference type="CDD" id="cd15488">
    <property type="entry name" value="Tm-1-like"/>
    <property type="match status" value="1"/>
</dbReference>
<dbReference type="EMBL" id="JBHFFA010000006">
    <property type="protein sequence ID" value="KAL2621051.1"/>
    <property type="molecule type" value="Genomic_DNA"/>
</dbReference>
<dbReference type="Gene3D" id="3.40.50.12020">
    <property type="entry name" value="Uncharacterised protein family UPF0261, NN domain"/>
    <property type="match status" value="1"/>
</dbReference>
<dbReference type="InterPro" id="IPR015813">
    <property type="entry name" value="Pyrv/PenolPyrv_kinase-like_dom"/>
</dbReference>
<evidence type="ECO:0000313" key="5">
    <source>
        <dbReference type="EMBL" id="KAL2621051.1"/>
    </source>
</evidence>
<comment type="caution">
    <text evidence="5">The sequence shown here is derived from an EMBL/GenBank/DDBJ whole genome shotgun (WGS) entry which is preliminary data.</text>
</comment>
<evidence type="ECO:0000259" key="4">
    <source>
        <dbReference type="Pfam" id="PF23189"/>
    </source>
</evidence>
<dbReference type="PANTHER" id="PTHR31862">
    <property type="entry name" value="UPF0261 DOMAIN PROTEIN (AFU_ORTHOLOGUE AFUA_1G10120)"/>
    <property type="match status" value="1"/>
</dbReference>
<dbReference type="Pfam" id="PF09370">
    <property type="entry name" value="PEP_hydrolase"/>
    <property type="match status" value="1"/>
</dbReference>
<gene>
    <name evidence="5" type="ORF">R1flu_001256</name>
</gene>
<dbReference type="Gene3D" id="3.40.50.12030">
    <property type="entry name" value="Uncharacterised protein family UPF0261, NC domain"/>
    <property type="match status" value="1"/>
</dbReference>
<dbReference type="InterPro" id="IPR044122">
    <property type="entry name" value="UPF0261_N"/>
</dbReference>
<sequence length="759" mass="81409">MVESEKRYVYCVGTLATKAQDLHFLAAQLKSALSKFLDTSHHVEVVVVDVSTKAGEKSEGKAEGADVGRDEVLLHHPDVSKRSAQDLPKARAEAITVMTEALVEYLQKRYSDGTLVGAIGVGGSQGTSLISPGLRSLPLGVPKVLVSTVASGNTSPYLSTSDLILIPSVVDVAGVNFVSRKIMSNAAASLAGMVAYRLGNEALHEEASNKSVGLTMFGVTTPCVSAVQERLTSEGYEAMVFHATGKGGQAMENFVDQGIIKGVLDITTTEVADHIVGGVMACSDSRFETIIKQKVPLVLSVGALDMVNFGSRHSVPAQYSRRNLYVHNEQVTVMRTTVEENRKFAQFIAQKLNKSSAPVRVLLPERGISALDAPGMPFYDPDATGALLQELEHAVLQTPQRQVKRLPYHINDKEFAEALVSEFLDLAGSFTNDLQKETSSTPRPTTKEIEGDIPAQKLSPERDTSMAAGPNIRDFPAARPETFRTYETILGNLKSKIARSIPIIGAGAGTGISAKFEEEGGLDLIIVYNSGRFRMAGRGSLAGLLPFKDANAVVLDMANEVLPVVKAAPVLAGVCATDPFRKMTSFLRELERIGFVGVQNFPTVGLYDGNFRQNLEETGMGYSLEVEMIREAHSMGLVTTPYAFNVAEARAMAEAGADIVVAHMGLTTAGSIGAQTALSLDKSVELVQAIADAATQVNPNIIILCHGGPISGPVEAEYVLRRTRGVQGFYGASSLERLPVEEAITNTVRQYKAIRLEKL</sequence>
<dbReference type="Gene3D" id="3.20.20.70">
    <property type="entry name" value="Aldolase class I"/>
    <property type="match status" value="1"/>
</dbReference>
<dbReference type="InterPro" id="IPR051353">
    <property type="entry name" value="Tobamovirus_resist_UPF0261"/>
</dbReference>
<accession>A0ABD1Y2S7</accession>
<feature type="region of interest" description="Disordered" evidence="1">
    <location>
        <begin position="434"/>
        <end position="474"/>
    </location>
</feature>
<dbReference type="PANTHER" id="PTHR31862:SF1">
    <property type="entry name" value="UPF0261 DOMAIN PROTEIN (AFU_ORTHOLOGUE AFUA_1G10120)"/>
    <property type="match status" value="1"/>
</dbReference>
<organism evidence="5 6">
    <name type="scientific">Riccia fluitans</name>
    <dbReference type="NCBI Taxonomy" id="41844"/>
    <lineage>
        <taxon>Eukaryota</taxon>
        <taxon>Viridiplantae</taxon>
        <taxon>Streptophyta</taxon>
        <taxon>Embryophyta</taxon>
        <taxon>Marchantiophyta</taxon>
        <taxon>Marchantiopsida</taxon>
        <taxon>Marchantiidae</taxon>
        <taxon>Marchantiales</taxon>
        <taxon>Ricciaceae</taxon>
        <taxon>Riccia</taxon>
    </lineage>
</organism>
<proteinExistence type="predicted"/>
<feature type="domain" description="TIM-barrel" evidence="3">
    <location>
        <begin position="489"/>
        <end position="754"/>
    </location>
</feature>
<evidence type="ECO:0000259" key="2">
    <source>
        <dbReference type="Pfam" id="PF06792"/>
    </source>
</evidence>
<dbReference type="Pfam" id="PF23189">
    <property type="entry name" value="UPF0261_C"/>
    <property type="match status" value="1"/>
</dbReference>